<dbReference type="SMART" id="SM00850">
    <property type="entry name" value="LytTR"/>
    <property type="match status" value="1"/>
</dbReference>
<comment type="caution">
    <text evidence="3">The sequence shown here is derived from an EMBL/GenBank/DDBJ whole genome shotgun (WGS) entry which is preliminary data.</text>
</comment>
<dbReference type="AlphaFoldDB" id="A0A7C9BDI9"/>
<feature type="domain" description="HTH LytTR-type" evidence="2">
    <location>
        <begin position="176"/>
        <end position="283"/>
    </location>
</feature>
<organism evidence="3 4">
    <name type="scientific">Salmonirosea aquatica</name>
    <dbReference type="NCBI Taxonomy" id="2654236"/>
    <lineage>
        <taxon>Bacteria</taxon>
        <taxon>Pseudomonadati</taxon>
        <taxon>Bacteroidota</taxon>
        <taxon>Cytophagia</taxon>
        <taxon>Cytophagales</taxon>
        <taxon>Spirosomataceae</taxon>
        <taxon>Salmonirosea</taxon>
    </lineage>
</organism>
<keyword evidence="1" id="KW-1133">Transmembrane helix</keyword>
<proteinExistence type="predicted"/>
<feature type="transmembrane region" description="Helical" evidence="1">
    <location>
        <begin position="7"/>
        <end position="24"/>
    </location>
</feature>
<dbReference type="Gene3D" id="2.40.50.1020">
    <property type="entry name" value="LytTr DNA-binding domain"/>
    <property type="match status" value="1"/>
</dbReference>
<evidence type="ECO:0000313" key="3">
    <source>
        <dbReference type="EMBL" id="MPR34816.1"/>
    </source>
</evidence>
<accession>A0A7C9BDI9</accession>
<dbReference type="Pfam" id="PF04397">
    <property type="entry name" value="LytTR"/>
    <property type="match status" value="1"/>
</dbReference>
<feature type="transmembrane region" description="Helical" evidence="1">
    <location>
        <begin position="77"/>
        <end position="100"/>
    </location>
</feature>
<protein>
    <recommendedName>
        <fullName evidence="2">HTH LytTR-type domain-containing protein</fullName>
    </recommendedName>
</protein>
<dbReference type="GO" id="GO:0003677">
    <property type="term" value="F:DNA binding"/>
    <property type="evidence" value="ECO:0007669"/>
    <property type="project" value="InterPro"/>
</dbReference>
<dbReference type="PROSITE" id="PS50930">
    <property type="entry name" value="HTH_LYTTR"/>
    <property type="match status" value="1"/>
</dbReference>
<feature type="transmembrane region" description="Helical" evidence="1">
    <location>
        <begin position="36"/>
        <end position="56"/>
    </location>
</feature>
<gene>
    <name evidence="3" type="ORF">GBK04_16010</name>
</gene>
<sequence length="284" mass="32304">MQYPDTWPRLVGIPIWAFFFRFIGDITPLGQLLSSPQFYLDVLVVMGVTALLWEANRFLIRYLDRRYSWATQAFQRLFVQGGIAFGSTALIIALFSFVYNDLVLHRSAQITLSIVIANDVPIGLMFILILHMGYTMYWLLNYHRTSVAGLKLRIAELEGTSQIAPPAPEKQGTKILLVNQGKGYVPLMTEQVAYIFVTNETSIVKTHDNQSFTIDATLEQLIERLPASDFFRISRQFIASRSAIRKVENDGSGRALLTLHPKPAEEVAVSRRRVAEFRQWLSES</sequence>
<dbReference type="Proteomes" id="UP000479293">
    <property type="component" value="Unassembled WGS sequence"/>
</dbReference>
<dbReference type="GO" id="GO:0000156">
    <property type="term" value="F:phosphorelay response regulator activity"/>
    <property type="evidence" value="ECO:0007669"/>
    <property type="project" value="InterPro"/>
</dbReference>
<evidence type="ECO:0000259" key="2">
    <source>
        <dbReference type="PROSITE" id="PS50930"/>
    </source>
</evidence>
<dbReference type="PANTHER" id="PTHR37299">
    <property type="entry name" value="TRANSCRIPTIONAL REGULATOR-RELATED"/>
    <property type="match status" value="1"/>
</dbReference>
<keyword evidence="1" id="KW-0812">Transmembrane</keyword>
<dbReference type="RefSeq" id="WP_152761346.1">
    <property type="nucleotide sequence ID" value="NZ_WHLY01000002.1"/>
</dbReference>
<evidence type="ECO:0000313" key="4">
    <source>
        <dbReference type="Proteomes" id="UP000479293"/>
    </source>
</evidence>
<name>A0A7C9BDI9_9BACT</name>
<evidence type="ECO:0000256" key="1">
    <source>
        <dbReference type="SAM" id="Phobius"/>
    </source>
</evidence>
<reference evidence="3 4" key="1">
    <citation type="submission" date="2019-10" db="EMBL/GenBank/DDBJ databases">
        <title>Draft Genome Sequence of Cytophagaceae sp. SJW1-29.</title>
        <authorList>
            <person name="Choi A."/>
        </authorList>
    </citation>
    <scope>NUCLEOTIDE SEQUENCE [LARGE SCALE GENOMIC DNA]</scope>
    <source>
        <strain evidence="3 4">SJW1-29</strain>
    </source>
</reference>
<dbReference type="InterPro" id="IPR007492">
    <property type="entry name" value="LytTR_DNA-bd_dom"/>
</dbReference>
<dbReference type="EMBL" id="WHLY01000002">
    <property type="protein sequence ID" value="MPR34816.1"/>
    <property type="molecule type" value="Genomic_DNA"/>
</dbReference>
<dbReference type="PANTHER" id="PTHR37299:SF1">
    <property type="entry name" value="STAGE 0 SPORULATION PROTEIN A HOMOLOG"/>
    <property type="match status" value="1"/>
</dbReference>
<dbReference type="InterPro" id="IPR046947">
    <property type="entry name" value="LytR-like"/>
</dbReference>
<keyword evidence="1" id="KW-0472">Membrane</keyword>
<keyword evidence="4" id="KW-1185">Reference proteome</keyword>
<feature type="transmembrane region" description="Helical" evidence="1">
    <location>
        <begin position="120"/>
        <end position="140"/>
    </location>
</feature>